<sequence>MARWWDGTTLQKYLDSKKIPRGLRILIFPTYEDLDDDSLKEWEDNLQNASFTMMRILIKPTFKKVSKLQADIDKMEKEIDNVPQKDLIKKNYEILDRVGEDYQIYLRDKKLRKVKWDDLDYKLGRVYTVARKYDNVKVQDQVKRGGGDLCDTDLSNGGSASSLDSITPKDSGLSKHILHSASNFLVKMERLRLGTKINRREQRSEGVGNNGDRGPEKQGLRTRSKKD</sequence>
<keyword evidence="3" id="KW-1185">Reference proteome</keyword>
<feature type="compositionally biased region" description="Polar residues" evidence="1">
    <location>
        <begin position="153"/>
        <end position="165"/>
    </location>
</feature>
<dbReference type="AlphaFoldDB" id="A0AAV7WBK2"/>
<evidence type="ECO:0000313" key="3">
    <source>
        <dbReference type="Proteomes" id="UP001066276"/>
    </source>
</evidence>
<protein>
    <submittedName>
        <fullName evidence="2">Uncharacterized protein</fullName>
    </submittedName>
</protein>
<proteinExistence type="predicted"/>
<gene>
    <name evidence="2" type="ORF">NDU88_006125</name>
</gene>
<accession>A0AAV7WBK2</accession>
<dbReference type="Proteomes" id="UP001066276">
    <property type="component" value="Chromosome 1_2"/>
</dbReference>
<feature type="region of interest" description="Disordered" evidence="1">
    <location>
        <begin position="196"/>
        <end position="227"/>
    </location>
</feature>
<evidence type="ECO:0000256" key="1">
    <source>
        <dbReference type="SAM" id="MobiDB-lite"/>
    </source>
</evidence>
<feature type="region of interest" description="Disordered" evidence="1">
    <location>
        <begin position="147"/>
        <end position="169"/>
    </location>
</feature>
<evidence type="ECO:0000313" key="2">
    <source>
        <dbReference type="EMBL" id="KAJ1210763.1"/>
    </source>
</evidence>
<name>A0AAV7WBK2_PLEWA</name>
<dbReference type="EMBL" id="JANPWB010000002">
    <property type="protein sequence ID" value="KAJ1210763.1"/>
    <property type="molecule type" value="Genomic_DNA"/>
</dbReference>
<organism evidence="2 3">
    <name type="scientific">Pleurodeles waltl</name>
    <name type="common">Iberian ribbed newt</name>
    <dbReference type="NCBI Taxonomy" id="8319"/>
    <lineage>
        <taxon>Eukaryota</taxon>
        <taxon>Metazoa</taxon>
        <taxon>Chordata</taxon>
        <taxon>Craniata</taxon>
        <taxon>Vertebrata</taxon>
        <taxon>Euteleostomi</taxon>
        <taxon>Amphibia</taxon>
        <taxon>Batrachia</taxon>
        <taxon>Caudata</taxon>
        <taxon>Salamandroidea</taxon>
        <taxon>Salamandridae</taxon>
        <taxon>Pleurodelinae</taxon>
        <taxon>Pleurodeles</taxon>
    </lineage>
</organism>
<reference evidence="2" key="1">
    <citation type="journal article" date="2022" name="bioRxiv">
        <title>Sequencing and chromosome-scale assembly of the giantPleurodeles waltlgenome.</title>
        <authorList>
            <person name="Brown T."/>
            <person name="Elewa A."/>
            <person name="Iarovenko S."/>
            <person name="Subramanian E."/>
            <person name="Araus A.J."/>
            <person name="Petzold A."/>
            <person name="Susuki M."/>
            <person name="Suzuki K.-i.T."/>
            <person name="Hayashi T."/>
            <person name="Toyoda A."/>
            <person name="Oliveira C."/>
            <person name="Osipova E."/>
            <person name="Leigh N.D."/>
            <person name="Simon A."/>
            <person name="Yun M.H."/>
        </authorList>
    </citation>
    <scope>NUCLEOTIDE SEQUENCE</scope>
    <source>
        <strain evidence="2">20211129_DDA</strain>
        <tissue evidence="2">Liver</tissue>
    </source>
</reference>
<comment type="caution">
    <text evidence="2">The sequence shown here is derived from an EMBL/GenBank/DDBJ whole genome shotgun (WGS) entry which is preliminary data.</text>
</comment>